<sequence length="52" mass="5383">MGRHGGSLSPRNRHSTLGRTTNCSIFATASGGAPAASRDSRNAAVERTTLRA</sequence>
<reference evidence="2" key="2">
    <citation type="journal article" date="2015" name="Data Brief">
        <title>Shoot transcriptome of the giant reed, Arundo donax.</title>
        <authorList>
            <person name="Barrero R.A."/>
            <person name="Guerrero F.D."/>
            <person name="Moolhuijzen P."/>
            <person name="Goolsby J.A."/>
            <person name="Tidwell J."/>
            <person name="Bellgard S.E."/>
            <person name="Bellgard M.I."/>
        </authorList>
    </citation>
    <scope>NUCLEOTIDE SEQUENCE</scope>
    <source>
        <tissue evidence="2">Shoot tissue taken approximately 20 cm above the soil surface</tissue>
    </source>
</reference>
<organism evidence="2">
    <name type="scientific">Arundo donax</name>
    <name type="common">Giant reed</name>
    <name type="synonym">Donax arundinaceus</name>
    <dbReference type="NCBI Taxonomy" id="35708"/>
    <lineage>
        <taxon>Eukaryota</taxon>
        <taxon>Viridiplantae</taxon>
        <taxon>Streptophyta</taxon>
        <taxon>Embryophyta</taxon>
        <taxon>Tracheophyta</taxon>
        <taxon>Spermatophyta</taxon>
        <taxon>Magnoliopsida</taxon>
        <taxon>Liliopsida</taxon>
        <taxon>Poales</taxon>
        <taxon>Poaceae</taxon>
        <taxon>PACMAD clade</taxon>
        <taxon>Arundinoideae</taxon>
        <taxon>Arundineae</taxon>
        <taxon>Arundo</taxon>
    </lineage>
</organism>
<accession>A0A0A8ZS70</accession>
<reference evidence="2" key="1">
    <citation type="submission" date="2014-09" db="EMBL/GenBank/DDBJ databases">
        <authorList>
            <person name="Magalhaes I.L.F."/>
            <person name="Oliveira U."/>
            <person name="Santos F.R."/>
            <person name="Vidigal T.H.D.A."/>
            <person name="Brescovit A.D."/>
            <person name="Santos A.J."/>
        </authorList>
    </citation>
    <scope>NUCLEOTIDE SEQUENCE</scope>
    <source>
        <tissue evidence="2">Shoot tissue taken approximately 20 cm above the soil surface</tissue>
    </source>
</reference>
<name>A0A0A8ZS70_ARUDO</name>
<protein>
    <submittedName>
        <fullName evidence="2">Uncharacterized protein</fullName>
    </submittedName>
</protein>
<dbReference type="EMBL" id="GBRH01256274">
    <property type="protein sequence ID" value="JAD41621.1"/>
    <property type="molecule type" value="Transcribed_RNA"/>
</dbReference>
<proteinExistence type="predicted"/>
<feature type="compositionally biased region" description="Polar residues" evidence="1">
    <location>
        <begin position="17"/>
        <end position="27"/>
    </location>
</feature>
<evidence type="ECO:0000256" key="1">
    <source>
        <dbReference type="SAM" id="MobiDB-lite"/>
    </source>
</evidence>
<evidence type="ECO:0000313" key="2">
    <source>
        <dbReference type="EMBL" id="JAD41621.1"/>
    </source>
</evidence>
<dbReference type="AlphaFoldDB" id="A0A0A8ZS70"/>
<feature type="region of interest" description="Disordered" evidence="1">
    <location>
        <begin position="1"/>
        <end position="52"/>
    </location>
</feature>